<dbReference type="PANTHER" id="PTHR10794:SF94">
    <property type="entry name" value="ESTERASE YHET-RELATED"/>
    <property type="match status" value="1"/>
</dbReference>
<dbReference type="AlphaFoldDB" id="A0A5B9R3N5"/>
<protein>
    <submittedName>
        <fullName evidence="6">Putative hydrolase</fullName>
    </submittedName>
</protein>
<keyword evidence="3 6" id="KW-0378">Hydrolase</keyword>
<dbReference type="PANTHER" id="PTHR10794">
    <property type="entry name" value="ABHYDROLASE DOMAIN-CONTAINING PROTEIN"/>
    <property type="match status" value="1"/>
</dbReference>
<keyword evidence="7" id="KW-1185">Reference proteome</keyword>
<organism evidence="6 7">
    <name type="scientific">Roseimaritima ulvae</name>
    <dbReference type="NCBI Taxonomy" id="980254"/>
    <lineage>
        <taxon>Bacteria</taxon>
        <taxon>Pseudomonadati</taxon>
        <taxon>Planctomycetota</taxon>
        <taxon>Planctomycetia</taxon>
        <taxon>Pirellulales</taxon>
        <taxon>Pirellulaceae</taxon>
        <taxon>Roseimaritima</taxon>
    </lineage>
</organism>
<dbReference type="Gene3D" id="3.40.50.1820">
    <property type="entry name" value="alpha/beta hydrolase"/>
    <property type="match status" value="1"/>
</dbReference>
<dbReference type="PIRSF" id="PIRSF005211">
    <property type="entry name" value="Ab_hydro_YheT"/>
    <property type="match status" value="1"/>
</dbReference>
<dbReference type="InterPro" id="IPR029058">
    <property type="entry name" value="AB_hydrolase_fold"/>
</dbReference>
<dbReference type="GO" id="GO:0047372">
    <property type="term" value="F:monoacylglycerol lipase activity"/>
    <property type="evidence" value="ECO:0007669"/>
    <property type="project" value="TreeGrafter"/>
</dbReference>
<dbReference type="Proteomes" id="UP000325286">
    <property type="component" value="Chromosome"/>
</dbReference>
<dbReference type="InterPro" id="IPR000952">
    <property type="entry name" value="AB_hydrolase_4_CS"/>
</dbReference>
<reference evidence="6 7" key="1">
    <citation type="submission" date="2019-08" db="EMBL/GenBank/DDBJ databases">
        <title>Deep-cultivation of Planctomycetes and their phenomic and genomic characterization uncovers novel biology.</title>
        <authorList>
            <person name="Wiegand S."/>
            <person name="Jogler M."/>
            <person name="Boedeker C."/>
            <person name="Pinto D."/>
            <person name="Vollmers J."/>
            <person name="Rivas-Marin E."/>
            <person name="Kohn T."/>
            <person name="Peeters S.H."/>
            <person name="Heuer A."/>
            <person name="Rast P."/>
            <person name="Oberbeckmann S."/>
            <person name="Bunk B."/>
            <person name="Jeske O."/>
            <person name="Meyerdierks A."/>
            <person name="Storesund J.E."/>
            <person name="Kallscheuer N."/>
            <person name="Luecker S."/>
            <person name="Lage O.M."/>
            <person name="Pohl T."/>
            <person name="Merkel B.J."/>
            <person name="Hornburger P."/>
            <person name="Mueller R.-W."/>
            <person name="Bruemmer F."/>
            <person name="Labrenz M."/>
            <person name="Spormann A.M."/>
            <person name="Op den Camp H."/>
            <person name="Overmann J."/>
            <person name="Amann R."/>
            <person name="Jetten M.S.M."/>
            <person name="Mascher T."/>
            <person name="Medema M.H."/>
            <person name="Devos D.P."/>
            <person name="Kaster A.-K."/>
            <person name="Ovreas L."/>
            <person name="Rohde M."/>
            <person name="Galperin M.Y."/>
            <person name="Jogler C."/>
        </authorList>
    </citation>
    <scope>NUCLEOTIDE SEQUENCE [LARGE SCALE GENOMIC DNA]</scope>
    <source>
        <strain evidence="6 7">UC8</strain>
    </source>
</reference>
<sequence>MSEHSESTGAVAALDCLSPFVPHRWWRGGWLQTLSIKMLSKDLQIESWPGSTLIRIPDDRTPPDTLMGHYLPPKQPRGDRPTVLLFHGMGGHAKSGYMQSIAAKLLDHGYPVLLWNQRGAGSSRSECSHYHHPGYTDDIRRLLKHLRDKHPQYIEHGVNAAAFSLGANPMLRFLAEEGDACPISAAVSISAPLDMKITSKNLRNGWNRVFDRYLLRKQREELLRPQAKLSDDERQAVKRASSVWELDDQLTAKRFGYDGAEEYYQANSAIDVLDKIRTPTLFLHALDDPVVDNDVFEQRSWSDDGPLFAALVQSGGHTGFLDREGKRWHEQCTVEFFDSRLS</sequence>
<evidence type="ECO:0000313" key="6">
    <source>
        <dbReference type="EMBL" id="QEG40943.1"/>
    </source>
</evidence>
<evidence type="ECO:0000256" key="3">
    <source>
        <dbReference type="ARBA" id="ARBA00022801"/>
    </source>
</evidence>
<dbReference type="RefSeq" id="WP_068131798.1">
    <property type="nucleotide sequence ID" value="NZ_CP042914.1"/>
</dbReference>
<evidence type="ECO:0000259" key="5">
    <source>
        <dbReference type="Pfam" id="PF12146"/>
    </source>
</evidence>
<evidence type="ECO:0000256" key="4">
    <source>
        <dbReference type="PIRSR" id="PIRSR005211-1"/>
    </source>
</evidence>
<keyword evidence="2" id="KW-0719">Serine esterase</keyword>
<dbReference type="SUPFAM" id="SSF53474">
    <property type="entry name" value="alpha/beta-Hydrolases"/>
    <property type="match status" value="1"/>
</dbReference>
<feature type="active site" description="Charge relay system" evidence="4">
    <location>
        <position position="317"/>
    </location>
</feature>
<accession>A0A5B9R3N5</accession>
<dbReference type="InterPro" id="IPR050960">
    <property type="entry name" value="AB_hydrolase_4_sf"/>
</dbReference>
<dbReference type="InterPro" id="IPR012020">
    <property type="entry name" value="ABHD4"/>
</dbReference>
<dbReference type="KEGG" id="rul:UC8_29610"/>
<comment type="similarity">
    <text evidence="1">Belongs to the AB hydrolase superfamily. AB hydrolase 4 family.</text>
</comment>
<feature type="active site" description="Charge relay system" evidence="4">
    <location>
        <position position="288"/>
    </location>
</feature>
<dbReference type="EMBL" id="CP042914">
    <property type="protein sequence ID" value="QEG40943.1"/>
    <property type="molecule type" value="Genomic_DNA"/>
</dbReference>
<feature type="active site" description="Charge relay system" evidence="4">
    <location>
        <position position="164"/>
    </location>
</feature>
<gene>
    <name evidence="6" type="ORF">UC8_29610</name>
</gene>
<evidence type="ECO:0000256" key="2">
    <source>
        <dbReference type="ARBA" id="ARBA00022487"/>
    </source>
</evidence>
<dbReference type="GO" id="GO:0034338">
    <property type="term" value="F:short-chain carboxylesterase activity"/>
    <property type="evidence" value="ECO:0007669"/>
    <property type="project" value="TreeGrafter"/>
</dbReference>
<dbReference type="Pfam" id="PF12146">
    <property type="entry name" value="Hydrolase_4"/>
    <property type="match status" value="1"/>
</dbReference>
<dbReference type="InterPro" id="IPR022742">
    <property type="entry name" value="Hydrolase_4"/>
</dbReference>
<evidence type="ECO:0000313" key="7">
    <source>
        <dbReference type="Proteomes" id="UP000325286"/>
    </source>
</evidence>
<dbReference type="PROSITE" id="PS01133">
    <property type="entry name" value="UPF0017"/>
    <property type="match status" value="1"/>
</dbReference>
<proteinExistence type="inferred from homology"/>
<feature type="domain" description="Serine aminopeptidase S33" evidence="5">
    <location>
        <begin position="80"/>
        <end position="294"/>
    </location>
</feature>
<evidence type="ECO:0000256" key="1">
    <source>
        <dbReference type="ARBA" id="ARBA00010884"/>
    </source>
</evidence>
<name>A0A5B9R3N5_9BACT</name>